<dbReference type="GeneID" id="24865142"/>
<feature type="transmembrane region" description="Helical" evidence="1">
    <location>
        <begin position="21"/>
        <end position="48"/>
    </location>
</feature>
<dbReference type="OrthoDB" id="137098at2157"/>
<keyword evidence="1" id="KW-0812">Transmembrane</keyword>
<name>A0A4P8QTA4_METMZ</name>
<accession>A0A4P8QTA4</accession>
<dbReference type="EMBL" id="CP029709">
    <property type="protein sequence ID" value="QCR14692.1"/>
    <property type="molecule type" value="Genomic_DNA"/>
</dbReference>
<feature type="transmembrane region" description="Helical" evidence="1">
    <location>
        <begin position="68"/>
        <end position="92"/>
    </location>
</feature>
<evidence type="ECO:0000313" key="3">
    <source>
        <dbReference type="EMBL" id="QIB91474.1"/>
    </source>
</evidence>
<evidence type="ECO:0000313" key="2">
    <source>
        <dbReference type="EMBL" id="QCR14692.1"/>
    </source>
</evidence>
<dbReference type="Proteomes" id="UP000467371">
    <property type="component" value="Chromosome"/>
</dbReference>
<dbReference type="InterPro" id="IPR055925">
    <property type="entry name" value="DUF7502"/>
</dbReference>
<keyword evidence="1" id="KW-1133">Transmembrane helix</keyword>
<sequence>MVRDYMLVVPLLDKFKSYLTWSYRTLGFFQTAGKFVFLFLLMILFNIYELAYYIPGMEKLSTSQTCLGIYWFNLGLMASGALLLTLLISLVYRLFGKGNRFNLINLLETSFPDLRTRLSTAYDNSQNINIVTKKLLEDVHVQLSGIRIRSIVPKKQIFRSCLVFLLVSGLATFCIYEGFSFNISPGKLIDDFWDNLHNMNARAAYEDDEKVVPDSRYKIEAVIIKNGEQVEMKINPTLGLGFTSQIDADTEQKFNASSDSFNENFRYSQTYSENLPEEYEPLIKQYFEELSSR</sequence>
<proteinExistence type="predicted"/>
<dbReference type="Proteomes" id="UP000300067">
    <property type="component" value="Chromosome"/>
</dbReference>
<gene>
    <name evidence="2" type="ORF">DKM28_00170</name>
    <name evidence="3" type="ORF">FQU78_10825</name>
</gene>
<protein>
    <submittedName>
        <fullName evidence="2">Uncharacterized protein</fullName>
    </submittedName>
</protein>
<keyword evidence="1" id="KW-0472">Membrane</keyword>
<reference evidence="3 5" key="2">
    <citation type="journal article" date="2020" name="Environ. Microbiol. Rep.">
        <title>Redox cycling of Fe(II) and Fe(III) in magnetite accelerates aceticlastic methanogenesis by Methanosarcina mazei.</title>
        <authorList>
            <person name="Wang H."/>
            <person name="Byrne J.M."/>
            <person name="Liu P."/>
            <person name="Liu J."/>
            <person name="Dong X."/>
            <person name="Lu Y."/>
        </authorList>
    </citation>
    <scope>NUCLEOTIDE SEQUENCE [LARGE SCALE GENOMIC DNA]</scope>
    <source>
        <strain evidence="3">Zm-15</strain>
        <strain evidence="5">zm-15</strain>
    </source>
</reference>
<dbReference type="EMBL" id="CP042908">
    <property type="protein sequence ID" value="QIB91474.1"/>
    <property type="molecule type" value="Genomic_DNA"/>
</dbReference>
<dbReference type="RefSeq" id="WP_137726611.1">
    <property type="nucleotide sequence ID" value="NZ_AP019780.1"/>
</dbReference>
<evidence type="ECO:0000256" key="1">
    <source>
        <dbReference type="SAM" id="Phobius"/>
    </source>
</evidence>
<dbReference type="Pfam" id="PF24334">
    <property type="entry name" value="DUF7502"/>
    <property type="match status" value="1"/>
</dbReference>
<dbReference type="AlphaFoldDB" id="A0A4P8QTA4"/>
<reference evidence="2 4" key="1">
    <citation type="submission" date="2018-05" db="EMBL/GenBank/DDBJ databases">
        <title>Methanosarcina gilichinskyana sp. nov., a novel methanogenic archaeon isolated from Holocene permafrost, North East Russia.</title>
        <authorList>
            <person name="Oshurkova V."/>
            <person name="Meer M."/>
            <person name="Bochkareva O."/>
            <person name="Shcherbakova V."/>
        </authorList>
    </citation>
    <scope>NUCLEOTIDE SEQUENCE [LARGE SCALE GENOMIC DNA]</scope>
    <source>
        <strain evidence="2 4">JL01</strain>
    </source>
</reference>
<organism evidence="2 4">
    <name type="scientific">Methanosarcina mazei</name>
    <name type="common">Methanosarcina frisia</name>
    <dbReference type="NCBI Taxonomy" id="2209"/>
    <lineage>
        <taxon>Archaea</taxon>
        <taxon>Methanobacteriati</taxon>
        <taxon>Methanobacteriota</taxon>
        <taxon>Stenosarchaea group</taxon>
        <taxon>Methanomicrobia</taxon>
        <taxon>Methanosarcinales</taxon>
        <taxon>Methanosarcinaceae</taxon>
        <taxon>Methanosarcina</taxon>
    </lineage>
</organism>
<feature type="transmembrane region" description="Helical" evidence="1">
    <location>
        <begin position="157"/>
        <end position="179"/>
    </location>
</feature>
<evidence type="ECO:0000313" key="4">
    <source>
        <dbReference type="Proteomes" id="UP000300067"/>
    </source>
</evidence>
<evidence type="ECO:0000313" key="5">
    <source>
        <dbReference type="Proteomes" id="UP000467371"/>
    </source>
</evidence>